<evidence type="ECO:0000256" key="3">
    <source>
        <dbReference type="ARBA" id="ARBA00022723"/>
    </source>
</evidence>
<comment type="cofactor">
    <cofactor evidence="1">
        <name>Zn(2+)</name>
        <dbReference type="ChEBI" id="CHEBI:29105"/>
    </cofactor>
</comment>
<dbReference type="EC" id="4.2.1.1" evidence="5"/>
<dbReference type="InterPro" id="IPR036874">
    <property type="entry name" value="Carbonic_anhydrase_sf"/>
</dbReference>
<evidence type="ECO:0000256" key="1">
    <source>
        <dbReference type="ARBA" id="ARBA00001947"/>
    </source>
</evidence>
<reference evidence="6 7" key="1">
    <citation type="submission" date="2024-07" db="EMBL/GenBank/DDBJ databases">
        <title>Section-level genome sequencing and comparative genomics of Aspergillus sections Usti and Cavernicolus.</title>
        <authorList>
            <consortium name="Lawrence Berkeley National Laboratory"/>
            <person name="Nybo J.L."/>
            <person name="Vesth T.C."/>
            <person name="Theobald S."/>
            <person name="Frisvad J.C."/>
            <person name="Larsen T.O."/>
            <person name="Kjaerboelling I."/>
            <person name="Rothschild-Mancinelli K."/>
            <person name="Lyhne E.K."/>
            <person name="Kogle M.E."/>
            <person name="Barry K."/>
            <person name="Clum A."/>
            <person name="Na H."/>
            <person name="Ledsgaard L."/>
            <person name="Lin J."/>
            <person name="Lipzen A."/>
            <person name="Kuo A."/>
            <person name="Riley R."/>
            <person name="Mondo S."/>
            <person name="LaButti K."/>
            <person name="Haridas S."/>
            <person name="Pangalinan J."/>
            <person name="Salamov A.A."/>
            <person name="Simmons B.A."/>
            <person name="Magnuson J.K."/>
            <person name="Chen J."/>
            <person name="Drula E."/>
            <person name="Henrissat B."/>
            <person name="Wiebenga A."/>
            <person name="Lubbers R.J."/>
            <person name="Gomes A.C."/>
            <person name="Macurrencykelacurrency M.R."/>
            <person name="Stajich J."/>
            <person name="Grigoriev I.V."/>
            <person name="Mortensen U.H."/>
            <person name="De vries R.P."/>
            <person name="Baker S.E."/>
            <person name="Andersen M.R."/>
        </authorList>
    </citation>
    <scope>NUCLEOTIDE SEQUENCE [LARGE SCALE GENOMIC DNA]</scope>
    <source>
        <strain evidence="6 7">CBS 756.74</strain>
    </source>
</reference>
<dbReference type="SUPFAM" id="SSF53056">
    <property type="entry name" value="beta-carbonic anhydrase, cab"/>
    <property type="match status" value="1"/>
</dbReference>
<accession>A0ABR4JYR6</accession>
<name>A0ABR4JYR6_9EURO</name>
<keyword evidence="7" id="KW-1185">Reference proteome</keyword>
<dbReference type="RefSeq" id="XP_070896412.1">
    <property type="nucleotide sequence ID" value="XM_071046363.1"/>
</dbReference>
<dbReference type="Proteomes" id="UP001610444">
    <property type="component" value="Unassembled WGS sequence"/>
</dbReference>
<gene>
    <name evidence="6" type="ORF">BJX68DRAFT_269477</name>
</gene>
<dbReference type="SMART" id="SM00947">
    <property type="entry name" value="Pro_CA"/>
    <property type="match status" value="1"/>
</dbReference>
<keyword evidence="3" id="KW-0479">Metal-binding</keyword>
<dbReference type="InterPro" id="IPR001765">
    <property type="entry name" value="Carbonic_anhydrase"/>
</dbReference>
<comment type="similarity">
    <text evidence="2 5">Belongs to the beta-class carbonic anhydrase family.</text>
</comment>
<dbReference type="Gene3D" id="3.40.1050.10">
    <property type="entry name" value="Carbonic anhydrase"/>
    <property type="match status" value="1"/>
</dbReference>
<evidence type="ECO:0000256" key="2">
    <source>
        <dbReference type="ARBA" id="ARBA00006217"/>
    </source>
</evidence>
<comment type="caution">
    <text evidence="6">The sequence shown here is derived from an EMBL/GenBank/DDBJ whole genome shotgun (WGS) entry which is preliminary data.</text>
</comment>
<dbReference type="PANTHER" id="PTHR43175">
    <property type="entry name" value="CARBONIC ANHYDRASE"/>
    <property type="match status" value="1"/>
</dbReference>
<comment type="catalytic activity">
    <reaction evidence="5">
        <text>hydrogencarbonate + H(+) = CO2 + H2O</text>
        <dbReference type="Rhea" id="RHEA:10748"/>
        <dbReference type="ChEBI" id="CHEBI:15377"/>
        <dbReference type="ChEBI" id="CHEBI:15378"/>
        <dbReference type="ChEBI" id="CHEBI:16526"/>
        <dbReference type="ChEBI" id="CHEBI:17544"/>
        <dbReference type="EC" id="4.2.1.1"/>
    </reaction>
</comment>
<keyword evidence="4 5" id="KW-0862">Zinc</keyword>
<evidence type="ECO:0000256" key="5">
    <source>
        <dbReference type="RuleBase" id="RU003956"/>
    </source>
</evidence>
<protein>
    <recommendedName>
        <fullName evidence="5">Carbonic anhydrase</fullName>
        <ecNumber evidence="5">4.2.1.1</ecNumber>
    </recommendedName>
    <alternativeName>
        <fullName evidence="5">Carbonate dehydratase</fullName>
    </alternativeName>
</protein>
<evidence type="ECO:0000313" key="6">
    <source>
        <dbReference type="EMBL" id="KAL2844946.1"/>
    </source>
</evidence>
<organism evidence="6 7">
    <name type="scientific">Aspergillus pseudodeflectus</name>
    <dbReference type="NCBI Taxonomy" id="176178"/>
    <lineage>
        <taxon>Eukaryota</taxon>
        <taxon>Fungi</taxon>
        <taxon>Dikarya</taxon>
        <taxon>Ascomycota</taxon>
        <taxon>Pezizomycotina</taxon>
        <taxon>Eurotiomycetes</taxon>
        <taxon>Eurotiomycetidae</taxon>
        <taxon>Eurotiales</taxon>
        <taxon>Aspergillaceae</taxon>
        <taxon>Aspergillus</taxon>
        <taxon>Aspergillus subgen. Nidulantes</taxon>
    </lineage>
</organism>
<sequence length="189" mass="20943">MASGPSVEELLQRNAERVKTFQPIPSLSEISNLPPNQRLPMPKIFIVSCCDNRVDPWDILGLEKWDAVVTRGAAGRMASQFSNLLFLDHVLNFTDVMIIHHTDCSAQLFGNDGVCQVLAERAPDASREVESLKLPGFEDLERSVQEDVQLVKSSPLVRKELAARTKGFVYDLKTGEVKPVPEASSVLVK</sequence>
<comment type="function">
    <text evidence="5">Reversible hydration of carbon dioxide.</text>
</comment>
<proteinExistence type="inferred from homology"/>
<dbReference type="Pfam" id="PF00484">
    <property type="entry name" value="Pro_CA"/>
    <property type="match status" value="1"/>
</dbReference>
<keyword evidence="5" id="KW-0456">Lyase</keyword>
<dbReference type="EMBL" id="JBFXLR010000039">
    <property type="protein sequence ID" value="KAL2844946.1"/>
    <property type="molecule type" value="Genomic_DNA"/>
</dbReference>
<dbReference type="PANTHER" id="PTHR43175:SF3">
    <property type="entry name" value="CARBON DISULFIDE HYDROLASE"/>
    <property type="match status" value="1"/>
</dbReference>
<evidence type="ECO:0000313" key="7">
    <source>
        <dbReference type="Proteomes" id="UP001610444"/>
    </source>
</evidence>
<dbReference type="GeneID" id="98161527"/>
<evidence type="ECO:0000256" key="4">
    <source>
        <dbReference type="ARBA" id="ARBA00022833"/>
    </source>
</evidence>